<evidence type="ECO:0000256" key="5">
    <source>
        <dbReference type="ARBA" id="ARBA00023235"/>
    </source>
</evidence>
<sequence length="963" mass="108248">MLTKVTNGTVQKYLNNDDDSSLVAISLLNRAFMSYHSYYGLCTTSCQVYDTAWVSMITKVTHGVKRWLFPESFYYLLNAQLDDGSWGMLPTTQTAGILDTASALLALLTHAKDPLQIIDISKDEMDYRVAHGLSSLHRQLAGWNDIEQTNHIGIELIMPALLSSLEEISGLSSFEFPCKDILNSMHQDKLSRFDVELMYSKPSSVLHSLEAFLGKIDYDRLSHFLYHGSMMASPSSTAAYLIGSSKWDDSAESYLRHVLKEGAGHGGGGIPGTFPTTHFECSWVIATLLKAGYSRDEIDCDGLNGLADILDNALQSEDGIIGFAPQTADVDDTAKALLALSLLGRHASPDKMIKVFEGGDHFTTFGSERDPSLTSNLHVLLCLLNHTDQAKYHPQILKATLFVCQWWWETDFSLKDKWHLSHLYPTMLLVEAFIDVLRFIDSGELVDLLDQTSTTKIGLSIVQAVLRIIAGQDDDGSWGGYREQTCYAILALTQARRVCFLAQIQAKLQSCIDRAISWLRSSNPQAQDPTWTSKTAYQVAYVAEAYTLAALRSARPQKTPGTIGHTLSFGISSEDLERYILLVRKTAMFSLVDEWLLRASMIESSFFGSLLHARRDEIYLRDDSKIEEDKYLSIIPFTWVGCNNISRIFASNSWLYDMMLLSLLGYQTDEYMEAIVGPVFSDISQLHLTIDRCVDRVLSGSVMARDESRDRTSDRSIVEISEVHKFNGYSDLSSSLKDIENVLTRFTSAVLGHQAVLRSSYWDRETLSQEFRTFMHAHATQLQDNARFSQQDNSDVFCSPDQSYFQWVNTIGGSHVACAYSLAFSNCLISANLYRGKEVFPTVSQKYLISSTMRHATNMCRMYNDFGSIERDNAEQNVNSIHFPEFSLDGKDDKKKRLAGIAEYEHQCLNLALGALEKKCREETGRLLGVAESRKFSIVRLFCDVSDLYNQLYVVKDLSSQLK</sequence>
<organism evidence="7 8">
    <name type="scientific">Fusarium austroafricanum</name>
    <dbReference type="NCBI Taxonomy" id="2364996"/>
    <lineage>
        <taxon>Eukaryota</taxon>
        <taxon>Fungi</taxon>
        <taxon>Dikarya</taxon>
        <taxon>Ascomycota</taxon>
        <taxon>Pezizomycotina</taxon>
        <taxon>Sordariomycetes</taxon>
        <taxon>Hypocreomycetidae</taxon>
        <taxon>Hypocreales</taxon>
        <taxon>Nectriaceae</taxon>
        <taxon>Fusarium</taxon>
        <taxon>Fusarium concolor species complex</taxon>
    </lineage>
</organism>
<dbReference type="PIRSF" id="PIRSF036498">
    <property type="entry name" value="Ent-kaurene_synthase_fungi"/>
    <property type="match status" value="1"/>
</dbReference>
<evidence type="ECO:0000256" key="6">
    <source>
        <dbReference type="ARBA" id="ARBA00023239"/>
    </source>
</evidence>
<comment type="caution">
    <text evidence="7">The sequence shown here is derived from an EMBL/GenBank/DDBJ whole genome shotgun (WGS) entry which is preliminary data.</text>
</comment>
<accession>A0A8H4JM54</accession>
<evidence type="ECO:0000256" key="1">
    <source>
        <dbReference type="ARBA" id="ARBA00001946"/>
    </source>
</evidence>
<evidence type="ECO:0000256" key="3">
    <source>
        <dbReference type="ARBA" id="ARBA00022723"/>
    </source>
</evidence>
<comment type="similarity">
    <text evidence="2">Belongs to the terpene synthase family.</text>
</comment>
<dbReference type="AlphaFoldDB" id="A0A8H4JM54"/>
<dbReference type="SUPFAM" id="SSF48239">
    <property type="entry name" value="Terpenoid cyclases/Protein prenyltransferases"/>
    <property type="match status" value="1"/>
</dbReference>
<dbReference type="EMBL" id="JAADJG010001004">
    <property type="protein sequence ID" value="KAF4429606.1"/>
    <property type="molecule type" value="Genomic_DNA"/>
</dbReference>
<keyword evidence="6" id="KW-0456">Lyase</keyword>
<dbReference type="PANTHER" id="PTHR31739:SF25">
    <property type="entry name" value="(E,E)-GERANYLLINALOOL SYNTHASE"/>
    <property type="match status" value="1"/>
</dbReference>
<dbReference type="Gene3D" id="1.50.10.160">
    <property type="match status" value="1"/>
</dbReference>
<keyword evidence="8" id="KW-1185">Reference proteome</keyword>
<evidence type="ECO:0000313" key="7">
    <source>
        <dbReference type="EMBL" id="KAF4429606.1"/>
    </source>
</evidence>
<dbReference type="InterPro" id="IPR050148">
    <property type="entry name" value="Terpene_synthase-like"/>
</dbReference>
<keyword evidence="5" id="KW-0413">Isomerase</keyword>
<keyword evidence="3" id="KW-0479">Metal-binding</keyword>
<dbReference type="PANTHER" id="PTHR31739">
    <property type="entry name" value="ENT-COPALYL DIPHOSPHATE SYNTHASE, CHLOROPLASTIC"/>
    <property type="match status" value="1"/>
</dbReference>
<dbReference type="InterPro" id="IPR017057">
    <property type="entry name" value="Ent-kaurene_synthase_fun"/>
</dbReference>
<dbReference type="GO" id="GO:0016102">
    <property type="term" value="P:diterpenoid biosynthetic process"/>
    <property type="evidence" value="ECO:0007669"/>
    <property type="project" value="TreeGrafter"/>
</dbReference>
<dbReference type="Gene3D" id="1.50.10.20">
    <property type="match status" value="1"/>
</dbReference>
<dbReference type="GO" id="GO:0000287">
    <property type="term" value="F:magnesium ion binding"/>
    <property type="evidence" value="ECO:0007669"/>
    <property type="project" value="TreeGrafter"/>
</dbReference>
<dbReference type="Proteomes" id="UP000605986">
    <property type="component" value="Unassembled WGS sequence"/>
</dbReference>
<comment type="cofactor">
    <cofactor evidence="1">
        <name>Mg(2+)</name>
        <dbReference type="ChEBI" id="CHEBI:18420"/>
    </cofactor>
</comment>
<dbReference type="GO" id="GO:0010333">
    <property type="term" value="F:terpene synthase activity"/>
    <property type="evidence" value="ECO:0007669"/>
    <property type="project" value="InterPro"/>
</dbReference>
<gene>
    <name evidence="7" type="ORF">F53441_13996</name>
</gene>
<evidence type="ECO:0000256" key="4">
    <source>
        <dbReference type="ARBA" id="ARBA00022842"/>
    </source>
</evidence>
<protein>
    <submittedName>
        <fullName evidence="7">Gibberellin cluster-kaurensynthase</fullName>
    </submittedName>
</protein>
<proteinExistence type="inferred from homology"/>
<name>A0A8H4JM54_9HYPO</name>
<evidence type="ECO:0000313" key="8">
    <source>
        <dbReference type="Proteomes" id="UP000605986"/>
    </source>
</evidence>
<keyword evidence="4" id="KW-0460">Magnesium</keyword>
<dbReference type="GO" id="GO:0016853">
    <property type="term" value="F:isomerase activity"/>
    <property type="evidence" value="ECO:0007669"/>
    <property type="project" value="UniProtKB-KW"/>
</dbReference>
<dbReference type="OrthoDB" id="2343925at2759"/>
<dbReference type="InterPro" id="IPR008930">
    <property type="entry name" value="Terpenoid_cyclase/PrenylTrfase"/>
</dbReference>
<evidence type="ECO:0000256" key="2">
    <source>
        <dbReference type="ARBA" id="ARBA00006333"/>
    </source>
</evidence>
<reference evidence="7" key="1">
    <citation type="submission" date="2020-01" db="EMBL/GenBank/DDBJ databases">
        <title>Identification and distribution of gene clusters putatively required for synthesis of sphingolipid metabolism inhibitors in phylogenetically diverse species of the filamentous fungus Fusarium.</title>
        <authorList>
            <person name="Kim H.-S."/>
            <person name="Busman M."/>
            <person name="Brown D.W."/>
            <person name="Divon H."/>
            <person name="Uhlig S."/>
            <person name="Proctor R.H."/>
        </authorList>
    </citation>
    <scope>NUCLEOTIDE SEQUENCE</scope>
    <source>
        <strain evidence="7">NRRL 53441</strain>
    </source>
</reference>